<dbReference type="Proteomes" id="UP000179005">
    <property type="component" value="Unassembled WGS sequence"/>
</dbReference>
<dbReference type="GO" id="GO:0005525">
    <property type="term" value="F:GTP binding"/>
    <property type="evidence" value="ECO:0007669"/>
    <property type="project" value="UniProtKB-UniRule"/>
</dbReference>
<dbReference type="InterPro" id="IPR005517">
    <property type="entry name" value="Transl_elong_EFG/EF2_IV"/>
</dbReference>
<dbReference type="NCBIfam" id="TIGR00231">
    <property type="entry name" value="small_GTP"/>
    <property type="match status" value="1"/>
</dbReference>
<dbReference type="SMART" id="SM00889">
    <property type="entry name" value="EFG_IV"/>
    <property type="match status" value="1"/>
</dbReference>
<evidence type="ECO:0000313" key="10">
    <source>
        <dbReference type="Proteomes" id="UP000179005"/>
    </source>
</evidence>
<dbReference type="PROSITE" id="PS00301">
    <property type="entry name" value="G_TR_1"/>
    <property type="match status" value="1"/>
</dbReference>
<protein>
    <recommendedName>
        <fullName evidence="6 7">Elongation factor G</fullName>
        <shortName evidence="6">EF-G</shortName>
    </recommendedName>
</protein>
<sequence>MAEEKISQKIGFKAPLDKVRNIGIIAHIDAGKTTTTERILYYTGRTYKIGEVHEGTAVMDWMAQERERGVTITAAATTTFWKDHRINIIDTPGHVDFTAEVERSLRVLDGAVVVFDGKEGVEPQSEKVWRQADKYETPRICFINKMDKLGADFEADLESIKEKLGAKTVVLNFPIGRENDFSGVIDVLEQKAYRFQGKLGEEVIEEEVPAELAQELELYRGKTIEAIAEEDEVLLEKYVSDPASLTIDELKAALRKAVSHATVFPVLCGSSLKDKGVQKVLDAVIDYLPSPLDVPPVEGVDLAGNKLTRSTDAAEPFSALAFKVQTDPFVGRLTYIRVYSGRLTAGSYVLNSTKQAKERISRLLLMHANSREDIQGIEAGEIGAAVGLKDTITGDTLCDEKAPIILENISFPEPVISIMIEPKTKADQQKMGEAMRKLGEEDPTFKVSSNSETGETLISGMGEFHLEIIVDRMKREFGVEANVGAPQVAYKETITATIEQEGKYIRQSGGRGQYGHVFVKYEPLPRGSGFEFVDAIRGGAIPQEYVSPSEKGIKEALSKGVLAGFPLIDMRATLFDGSFHEVDSSDIAFQIAASEATKEGCRKARPVLLEPIMKIEVTIPEQHLGEVIGDLSSRRAQIEGTESRGNAQVIRALVPLGETFGYATTIRSLTAGRGTFNIEPAFYERVPESVAAKIVAGGSSK</sequence>
<evidence type="ECO:0000313" key="9">
    <source>
        <dbReference type="EMBL" id="OGC54556.1"/>
    </source>
</evidence>
<dbReference type="SUPFAM" id="SSF54211">
    <property type="entry name" value="Ribosomal protein S5 domain 2-like"/>
    <property type="match status" value="1"/>
</dbReference>
<dbReference type="InterPro" id="IPR005225">
    <property type="entry name" value="Small_GTP-bd"/>
</dbReference>
<evidence type="ECO:0000259" key="8">
    <source>
        <dbReference type="PROSITE" id="PS51722"/>
    </source>
</evidence>
<dbReference type="Pfam" id="PF00009">
    <property type="entry name" value="GTP_EFTU"/>
    <property type="match status" value="1"/>
</dbReference>
<dbReference type="CDD" id="cd03713">
    <property type="entry name" value="EFG_mtEFG_C"/>
    <property type="match status" value="1"/>
</dbReference>
<dbReference type="FunFam" id="3.30.70.240:FF:000001">
    <property type="entry name" value="Elongation factor G"/>
    <property type="match status" value="1"/>
</dbReference>
<evidence type="ECO:0000256" key="3">
    <source>
        <dbReference type="ARBA" id="ARBA00022768"/>
    </source>
</evidence>
<dbReference type="FunFam" id="2.40.30.10:FF:000006">
    <property type="entry name" value="Elongation factor G"/>
    <property type="match status" value="1"/>
</dbReference>
<feature type="binding site" evidence="6">
    <location>
        <begin position="144"/>
        <end position="147"/>
    </location>
    <ligand>
        <name>GTP</name>
        <dbReference type="ChEBI" id="CHEBI:37565"/>
    </ligand>
</feature>
<dbReference type="PANTHER" id="PTHR43261">
    <property type="entry name" value="TRANSLATION ELONGATION FACTOR G-RELATED"/>
    <property type="match status" value="1"/>
</dbReference>
<keyword evidence="3 6" id="KW-0251">Elongation factor</keyword>
<dbReference type="HAMAP" id="MF_00054_B">
    <property type="entry name" value="EF_G_EF_2_B"/>
    <property type="match status" value="1"/>
</dbReference>
<comment type="caution">
    <text evidence="9">The sequence shown here is derived from an EMBL/GenBank/DDBJ whole genome shotgun (WGS) entry which is preliminary data.</text>
</comment>
<dbReference type="CDD" id="cd16262">
    <property type="entry name" value="EFG_III"/>
    <property type="match status" value="1"/>
</dbReference>
<dbReference type="NCBIfam" id="TIGR00484">
    <property type="entry name" value="EF-G"/>
    <property type="match status" value="1"/>
</dbReference>
<dbReference type="CDD" id="cd04088">
    <property type="entry name" value="EFG_mtEFG_II"/>
    <property type="match status" value="1"/>
</dbReference>
<evidence type="ECO:0000256" key="7">
    <source>
        <dbReference type="NCBIfam" id="TIGR00484"/>
    </source>
</evidence>
<gene>
    <name evidence="6" type="primary">fusA</name>
    <name evidence="9" type="ORF">A2797_01540</name>
</gene>
<comment type="similarity">
    <text evidence="1 6">Belongs to the TRAFAC class translation factor GTPase superfamily. Classic translation factor GTPase family. EF-G/EF-2 subfamily.</text>
</comment>
<dbReference type="InterPro" id="IPR041095">
    <property type="entry name" value="EFG_II"/>
</dbReference>
<dbReference type="Gene3D" id="3.30.230.10">
    <property type="match status" value="1"/>
</dbReference>
<dbReference type="FunFam" id="3.30.230.10:FF:000003">
    <property type="entry name" value="Elongation factor G"/>
    <property type="match status" value="1"/>
</dbReference>
<dbReference type="Gene3D" id="3.40.50.300">
    <property type="entry name" value="P-loop containing nucleotide triphosphate hydrolases"/>
    <property type="match status" value="1"/>
</dbReference>
<dbReference type="InterPro" id="IPR014721">
    <property type="entry name" value="Ribsml_uS5_D2-typ_fold_subgr"/>
</dbReference>
<dbReference type="InterPro" id="IPR027417">
    <property type="entry name" value="P-loop_NTPase"/>
</dbReference>
<dbReference type="SUPFAM" id="SSF50447">
    <property type="entry name" value="Translation proteins"/>
    <property type="match status" value="1"/>
</dbReference>
<dbReference type="PRINTS" id="PR00315">
    <property type="entry name" value="ELONGATNFCT"/>
</dbReference>
<evidence type="ECO:0000256" key="4">
    <source>
        <dbReference type="ARBA" id="ARBA00022917"/>
    </source>
</evidence>
<dbReference type="NCBIfam" id="NF009381">
    <property type="entry name" value="PRK12740.1-5"/>
    <property type="match status" value="1"/>
</dbReference>
<dbReference type="InterPro" id="IPR004540">
    <property type="entry name" value="Transl_elong_EFG/EF2"/>
</dbReference>
<feature type="domain" description="Tr-type G" evidence="8">
    <location>
        <begin position="17"/>
        <end position="292"/>
    </location>
</feature>
<dbReference type="InterPro" id="IPR031157">
    <property type="entry name" value="G_TR_CS"/>
</dbReference>
<dbReference type="SMART" id="SM00838">
    <property type="entry name" value="EFG_C"/>
    <property type="match status" value="1"/>
</dbReference>
<dbReference type="SUPFAM" id="SSF54980">
    <property type="entry name" value="EF-G C-terminal domain-like"/>
    <property type="match status" value="2"/>
</dbReference>
<dbReference type="PROSITE" id="PS51722">
    <property type="entry name" value="G_TR_2"/>
    <property type="match status" value="1"/>
</dbReference>
<dbReference type="SUPFAM" id="SSF52540">
    <property type="entry name" value="P-loop containing nucleoside triphosphate hydrolases"/>
    <property type="match status" value="1"/>
</dbReference>
<dbReference type="InterPro" id="IPR009000">
    <property type="entry name" value="Transl_B-barrel_sf"/>
</dbReference>
<dbReference type="GO" id="GO:0005737">
    <property type="term" value="C:cytoplasm"/>
    <property type="evidence" value="ECO:0007669"/>
    <property type="project" value="UniProtKB-SubCell"/>
</dbReference>
<dbReference type="Gene3D" id="3.30.70.870">
    <property type="entry name" value="Elongation Factor G (Translational Gtpase), domain 3"/>
    <property type="match status" value="1"/>
</dbReference>
<dbReference type="FunFam" id="3.40.50.300:FF:000029">
    <property type="entry name" value="Elongation factor G"/>
    <property type="match status" value="1"/>
</dbReference>
<dbReference type="InterPro" id="IPR004161">
    <property type="entry name" value="EFTu-like_2"/>
</dbReference>
<dbReference type="Pfam" id="PF03764">
    <property type="entry name" value="EFG_IV"/>
    <property type="match status" value="1"/>
</dbReference>
<dbReference type="AlphaFoldDB" id="A0A1F4VBH2"/>
<keyword evidence="2 6" id="KW-0547">Nucleotide-binding</keyword>
<dbReference type="Pfam" id="PF03144">
    <property type="entry name" value="GTP_EFTU_D2"/>
    <property type="match status" value="1"/>
</dbReference>
<dbReference type="InterPro" id="IPR000795">
    <property type="entry name" value="T_Tr_GTP-bd_dom"/>
</dbReference>
<evidence type="ECO:0000256" key="1">
    <source>
        <dbReference type="ARBA" id="ARBA00005870"/>
    </source>
</evidence>
<feature type="binding site" evidence="6">
    <location>
        <begin position="26"/>
        <end position="33"/>
    </location>
    <ligand>
        <name>GTP</name>
        <dbReference type="ChEBI" id="CHEBI:37565"/>
    </ligand>
</feature>
<dbReference type="EMBL" id="MEVC01000020">
    <property type="protein sequence ID" value="OGC54556.1"/>
    <property type="molecule type" value="Genomic_DNA"/>
</dbReference>
<keyword evidence="6" id="KW-0963">Cytoplasm</keyword>
<dbReference type="InterPro" id="IPR020568">
    <property type="entry name" value="Ribosomal_Su5_D2-typ_SF"/>
</dbReference>
<dbReference type="Gene3D" id="2.40.30.10">
    <property type="entry name" value="Translation factors"/>
    <property type="match status" value="1"/>
</dbReference>
<comment type="function">
    <text evidence="6">Catalyzes the GTP-dependent ribosomal translocation step during translation elongation. During this step, the ribosome changes from the pre-translocational (PRE) to the post-translocational (POST) state as the newly formed A-site-bound peptidyl-tRNA and P-site-bound deacylated tRNA move to the P and E sites, respectively. Catalyzes the coordinated movement of the two tRNA molecules, the mRNA and conformational changes in the ribosome.</text>
</comment>
<dbReference type="InterPro" id="IPR047872">
    <property type="entry name" value="EFG_IV"/>
</dbReference>
<keyword evidence="5 6" id="KW-0342">GTP-binding</keyword>
<name>A0A1F4VBH2_UNCKA</name>
<dbReference type="GO" id="GO:0032790">
    <property type="term" value="P:ribosome disassembly"/>
    <property type="evidence" value="ECO:0007669"/>
    <property type="project" value="TreeGrafter"/>
</dbReference>
<dbReference type="Pfam" id="PF00679">
    <property type="entry name" value="EFG_C"/>
    <property type="match status" value="1"/>
</dbReference>
<dbReference type="Gene3D" id="3.30.70.240">
    <property type="match status" value="1"/>
</dbReference>
<dbReference type="GO" id="GO:0003924">
    <property type="term" value="F:GTPase activity"/>
    <property type="evidence" value="ECO:0007669"/>
    <property type="project" value="InterPro"/>
</dbReference>
<evidence type="ECO:0000256" key="2">
    <source>
        <dbReference type="ARBA" id="ARBA00022741"/>
    </source>
</evidence>
<evidence type="ECO:0000256" key="6">
    <source>
        <dbReference type="HAMAP-Rule" id="MF_00054"/>
    </source>
</evidence>
<dbReference type="InterPro" id="IPR035647">
    <property type="entry name" value="EFG_III/V"/>
</dbReference>
<feature type="binding site" evidence="6">
    <location>
        <begin position="90"/>
        <end position="94"/>
    </location>
    <ligand>
        <name>GTP</name>
        <dbReference type="ChEBI" id="CHEBI:37565"/>
    </ligand>
</feature>
<dbReference type="STRING" id="1802619.A2797_01540"/>
<evidence type="ECO:0000256" key="5">
    <source>
        <dbReference type="ARBA" id="ARBA00023134"/>
    </source>
</evidence>
<dbReference type="PANTHER" id="PTHR43261:SF1">
    <property type="entry name" value="RIBOSOME-RELEASING FACTOR 2, MITOCHONDRIAL"/>
    <property type="match status" value="1"/>
</dbReference>
<dbReference type="InterPro" id="IPR009022">
    <property type="entry name" value="EFG_III"/>
</dbReference>
<reference evidence="9 10" key="1">
    <citation type="journal article" date="2016" name="Nat. Commun.">
        <title>Thousands of microbial genomes shed light on interconnected biogeochemical processes in an aquifer system.</title>
        <authorList>
            <person name="Anantharaman K."/>
            <person name="Brown C.T."/>
            <person name="Hug L.A."/>
            <person name="Sharon I."/>
            <person name="Castelle C.J."/>
            <person name="Probst A.J."/>
            <person name="Thomas B.C."/>
            <person name="Singh A."/>
            <person name="Wilkins M.J."/>
            <person name="Karaoz U."/>
            <person name="Brodie E.L."/>
            <person name="Williams K.H."/>
            <person name="Hubbard S.S."/>
            <person name="Banfield J.F."/>
        </authorList>
    </citation>
    <scope>NUCLEOTIDE SEQUENCE [LARGE SCALE GENOMIC DNA]</scope>
</reference>
<organism evidence="9 10">
    <name type="scientific">candidate division WWE3 bacterium RIFCSPHIGHO2_01_FULL_48_15</name>
    <dbReference type="NCBI Taxonomy" id="1802619"/>
    <lineage>
        <taxon>Bacteria</taxon>
        <taxon>Katanobacteria</taxon>
    </lineage>
</organism>
<dbReference type="InterPro" id="IPR000640">
    <property type="entry name" value="EFG_V-like"/>
</dbReference>
<accession>A0A1F4VBH2</accession>
<dbReference type="InterPro" id="IPR035649">
    <property type="entry name" value="EFG_V"/>
</dbReference>
<comment type="subcellular location">
    <subcellularLocation>
        <location evidence="6">Cytoplasm</location>
    </subcellularLocation>
</comment>
<dbReference type="Pfam" id="PF14492">
    <property type="entry name" value="EFG_III"/>
    <property type="match status" value="1"/>
</dbReference>
<dbReference type="CDD" id="cd01434">
    <property type="entry name" value="EFG_mtEFG1_IV"/>
    <property type="match status" value="1"/>
</dbReference>
<keyword evidence="4 6" id="KW-0648">Protein biosynthesis</keyword>
<proteinExistence type="inferred from homology"/>
<dbReference type="CDD" id="cd01886">
    <property type="entry name" value="EF-G"/>
    <property type="match status" value="1"/>
</dbReference>
<dbReference type="FunFam" id="3.30.70.870:FF:000001">
    <property type="entry name" value="Elongation factor G"/>
    <property type="match status" value="1"/>
</dbReference>
<dbReference type="GO" id="GO:0003746">
    <property type="term" value="F:translation elongation factor activity"/>
    <property type="evidence" value="ECO:0007669"/>
    <property type="project" value="UniProtKB-UniRule"/>
</dbReference>